<gene>
    <name evidence="1" type="ORF">HWA77_09250</name>
</gene>
<dbReference type="EMBL" id="JABXOR010000579">
    <property type="protein sequence ID" value="NVP00392.1"/>
    <property type="molecule type" value="Genomic_DNA"/>
</dbReference>
<evidence type="ECO:0000313" key="1">
    <source>
        <dbReference type="EMBL" id="NVP00392.1"/>
    </source>
</evidence>
<dbReference type="AlphaFoldDB" id="A0A850QPW9"/>
<dbReference type="RefSeq" id="WP_109376115.1">
    <property type="nucleotide sequence ID" value="NZ_VANF01000148.1"/>
</dbReference>
<dbReference type="Proteomes" id="UP000533429">
    <property type="component" value="Unassembled WGS sequence"/>
</dbReference>
<reference evidence="1 2" key="1">
    <citation type="submission" date="2020-06" db="EMBL/GenBank/DDBJ databases">
        <title>Photobacterium damselae subsp. damselae comparative genomics.</title>
        <authorList>
            <person name="Osorio C.R."/>
        </authorList>
    </citation>
    <scope>NUCLEOTIDE SEQUENCE [LARGE SCALE GENOMIC DNA]</scope>
    <source>
        <strain evidence="1 2">TW250/03</strain>
    </source>
</reference>
<accession>A0A850QPW9</accession>
<organism evidence="1 2">
    <name type="scientific">Photobacterium damselae subsp. damselae</name>
    <name type="common">Listonella damsela</name>
    <dbReference type="NCBI Taxonomy" id="85581"/>
    <lineage>
        <taxon>Bacteria</taxon>
        <taxon>Pseudomonadati</taxon>
        <taxon>Pseudomonadota</taxon>
        <taxon>Gammaproteobacteria</taxon>
        <taxon>Vibrionales</taxon>
        <taxon>Vibrionaceae</taxon>
        <taxon>Photobacterium</taxon>
    </lineage>
</organism>
<proteinExistence type="predicted"/>
<name>A0A850QPW9_PHODD</name>
<evidence type="ECO:0000313" key="2">
    <source>
        <dbReference type="Proteomes" id="UP000533429"/>
    </source>
</evidence>
<comment type="caution">
    <text evidence="1">The sequence shown here is derived from an EMBL/GenBank/DDBJ whole genome shotgun (WGS) entry which is preliminary data.</text>
</comment>
<sequence length="107" mass="11669">MDNEKQTISTMIGKALKLGWSVIASVRGVSFSQDRDVQYYIDVTATSPDLSDELDIGFWPGMNKDYAITEQDLADIKDLHPSVKIERAANLSSGDEGCVVLTDSVNG</sequence>
<protein>
    <submittedName>
        <fullName evidence="1">Uncharacterized protein</fullName>
    </submittedName>
</protein>